<evidence type="ECO:0000313" key="2">
    <source>
        <dbReference type="Proteomes" id="UP000535838"/>
    </source>
</evidence>
<gene>
    <name evidence="1" type="ORF">H7B67_29970</name>
</gene>
<dbReference type="AlphaFoldDB" id="A0A841T8J7"/>
<dbReference type="RefSeq" id="WP_185123578.1">
    <property type="nucleotide sequence ID" value="NZ_JACJVQ010000032.1"/>
</dbReference>
<dbReference type="EMBL" id="JACJVQ010000032">
    <property type="protein sequence ID" value="MBB6638380.1"/>
    <property type="molecule type" value="Genomic_DNA"/>
</dbReference>
<organism evidence="1 2">
    <name type="scientific">Cohnella thailandensis</name>
    <dbReference type="NCBI Taxonomy" id="557557"/>
    <lineage>
        <taxon>Bacteria</taxon>
        <taxon>Bacillati</taxon>
        <taxon>Bacillota</taxon>
        <taxon>Bacilli</taxon>
        <taxon>Bacillales</taxon>
        <taxon>Paenibacillaceae</taxon>
        <taxon>Cohnella</taxon>
    </lineage>
</organism>
<sequence length="395" mass="43382">MSLLTREYALQVVAQLLPHGAELAVLHAPVPYPAVMAADLDGDRNLEIVGVYRMPEGMRALVAKQSIHGWYVAARMRGPGYGIAQLAEAPIAGAYPPTLLIGWQIGERWAQLDLFQYGFGEYRHLTPYDIFYSRLAIEEIPSPGGRDGLCQLALWIHDREEAYQVELLRWQGDGLVRDPSAYPAYFARTVVPYYEQLTTEQPSSGLYRFYREEARAKAGLSPARSQETADLTVLKAERARDAALEAAISSAYGMSKDDQGSYAYNRIDLNGDGVPETIAFLSGSQFCGRGGCSAAIFQSENGRYRLLSKLNFVQSPIIVSYTSTNGYRDLILGVSDGGIREPVYKWLKFDGVHYPPNPSAEPEWPNGSRLEGTAILADDGSLSAGIPMTGVAVPE</sequence>
<reference evidence="1 2" key="1">
    <citation type="submission" date="2020-08" db="EMBL/GenBank/DDBJ databases">
        <title>Cohnella phylogeny.</title>
        <authorList>
            <person name="Dunlap C."/>
        </authorList>
    </citation>
    <scope>NUCLEOTIDE SEQUENCE [LARGE SCALE GENOMIC DNA]</scope>
    <source>
        <strain evidence="1 2">DSM 25241</strain>
    </source>
</reference>
<comment type="caution">
    <text evidence="1">The sequence shown here is derived from an EMBL/GenBank/DDBJ whole genome shotgun (WGS) entry which is preliminary data.</text>
</comment>
<evidence type="ECO:0000313" key="1">
    <source>
        <dbReference type="EMBL" id="MBB6638380.1"/>
    </source>
</evidence>
<dbReference type="Proteomes" id="UP000535838">
    <property type="component" value="Unassembled WGS sequence"/>
</dbReference>
<protein>
    <submittedName>
        <fullName evidence="1">Uncharacterized protein</fullName>
    </submittedName>
</protein>
<name>A0A841T8J7_9BACL</name>
<keyword evidence="2" id="KW-1185">Reference proteome</keyword>
<proteinExistence type="predicted"/>
<accession>A0A841T8J7</accession>